<dbReference type="Proteomes" id="UP000789525">
    <property type="component" value="Unassembled WGS sequence"/>
</dbReference>
<evidence type="ECO:0000313" key="1">
    <source>
        <dbReference type="EMBL" id="CAG8491985.1"/>
    </source>
</evidence>
<proteinExistence type="predicted"/>
<sequence>MKDLSEALDEANMKRQEGIMVKNPTSNYILNERTDDCIKVKLDYLDTLGDSLDLLIIGADYGVGKRSNAFGSFMCGLRDSNAPEGKPRFLSFCRFGTGFSMKENEQLRNLEGWTRLDPKKIPDWLVVTFCFGALSAVKLNKTSFYRILKRSVVVQVKAAEIVPAIVKDYNKTDLERMIKEHGGKFFQHPDASPNIRIIADSLKPTKQEFIKRMDRHGDSYTDPVDADSLKEIFEMISVDEGTPETENEKERKRRQLNDDIERRYFKGEGLPTGLFRHHVVHIDYPPPRDENDIDDLWALQEGCRDRLKLVESILRYHDAQIATDPYSNKITHVIFDEKDLSRISVPILEFSHVFERTLGQDSDIVGKELYSFLDKDGHLTLRPEGTAGEHVLLPRTHVSTREASKRKVKAGENLCKFSHNAAILVSLFEQFGIEMFGHEGPTSDIEVIDMAWSFLNKIGITGAIELEINSLGDVESRMRYRDVIRDYLRHNEVRLSEESVKRISTNPLRVLDSKNSKDALVIQNCPLITEYYSSKSAESFEVVCQGLQRLGIPYKINPRLVRGLDYYENTIFEFKCDHASLGTSQGTILAGGRYDGLVHLMGGKERVPGIGYDTLVYINPYTVFLKLIDPLHDRWAAGIDRLALILDESFVPLQERPVAVIVIPNRDEPSSDDFNEKHNKLDYHGLSISRSLRLHNIKTLFYHEPQSARKSNLKAALGYILKAGASHAILIGEDEVERGEVLVKYLDSKIQKGVKIENVVNAITESKKEGKQGF</sequence>
<protein>
    <submittedName>
        <fullName evidence="1">485_t:CDS:1</fullName>
    </submittedName>
</protein>
<organism evidence="1 2">
    <name type="scientific">Acaulospora colombiana</name>
    <dbReference type="NCBI Taxonomy" id="27376"/>
    <lineage>
        <taxon>Eukaryota</taxon>
        <taxon>Fungi</taxon>
        <taxon>Fungi incertae sedis</taxon>
        <taxon>Mucoromycota</taxon>
        <taxon>Glomeromycotina</taxon>
        <taxon>Glomeromycetes</taxon>
        <taxon>Diversisporales</taxon>
        <taxon>Acaulosporaceae</taxon>
        <taxon>Acaulospora</taxon>
    </lineage>
</organism>
<evidence type="ECO:0000313" key="2">
    <source>
        <dbReference type="Proteomes" id="UP000789525"/>
    </source>
</evidence>
<reference evidence="1" key="1">
    <citation type="submission" date="2021-06" db="EMBL/GenBank/DDBJ databases">
        <authorList>
            <person name="Kallberg Y."/>
            <person name="Tangrot J."/>
            <person name="Rosling A."/>
        </authorList>
    </citation>
    <scope>NUCLEOTIDE SEQUENCE</scope>
    <source>
        <strain evidence="1">CL356</strain>
    </source>
</reference>
<dbReference type="EMBL" id="CAJVPT010003117">
    <property type="protein sequence ID" value="CAG8491985.1"/>
    <property type="molecule type" value="Genomic_DNA"/>
</dbReference>
<comment type="caution">
    <text evidence="1">The sequence shown here is derived from an EMBL/GenBank/DDBJ whole genome shotgun (WGS) entry which is preliminary data.</text>
</comment>
<name>A0ACA9KT75_9GLOM</name>
<keyword evidence="2" id="KW-1185">Reference proteome</keyword>
<accession>A0ACA9KT75</accession>
<gene>
    <name evidence="1" type="ORF">ACOLOM_LOCUS2418</name>
</gene>